<name>A0A5C5Z628_9BACT</name>
<protein>
    <recommendedName>
        <fullName evidence="1">diguanylate cyclase</fullName>
        <ecNumber evidence="1">2.7.7.65</ecNumber>
    </recommendedName>
</protein>
<dbReference type="InterPro" id="IPR043128">
    <property type="entry name" value="Rev_trsase/Diguanyl_cyclase"/>
</dbReference>
<dbReference type="GO" id="GO:1902201">
    <property type="term" value="P:negative regulation of bacterial-type flagellum-dependent cell motility"/>
    <property type="evidence" value="ECO:0007669"/>
    <property type="project" value="TreeGrafter"/>
</dbReference>
<dbReference type="NCBIfam" id="TIGR00254">
    <property type="entry name" value="GGDEF"/>
    <property type="match status" value="1"/>
</dbReference>
<feature type="domain" description="GGDEF" evidence="3">
    <location>
        <begin position="241"/>
        <end position="363"/>
    </location>
</feature>
<dbReference type="GO" id="GO:0005886">
    <property type="term" value="C:plasma membrane"/>
    <property type="evidence" value="ECO:0007669"/>
    <property type="project" value="TreeGrafter"/>
</dbReference>
<evidence type="ECO:0000256" key="1">
    <source>
        <dbReference type="ARBA" id="ARBA00012528"/>
    </source>
</evidence>
<gene>
    <name evidence="4" type="primary">yeaP</name>
    <name evidence="4" type="ORF">CA13_41180</name>
</gene>
<sequence length="363" mass="40351">MSLTGGAGKERMLVFQWGVLETKSGFSFVTPHHAIVDLEGHVLNTLDRFHGFTNFDAASKKALRYLHENYGFALWMVTRTEGDDWIVLQVEDHGYEVKSGDVFRWADSFCSQMVLGNGPCIAPDSQVIPAYANALIGTQVSIAAYVGLPLTRPDGSLFGTLCAIDPSVQPDNIVNALPQFELIAQLLTTILELEIHSENEVRRAERAEAIAESDPLTGLFNRRGWDRLLKAEESRCRRLGHPASIISIDLDELKQINDCYGHGKGDELLVKAAELIRSNSREYDTAARLGGDEFSILVIHDQDQEALSLSDRLRESFTLEGLNASIGVGRRKPNGSLQEAWQCSDASMYEQKRSRKKQSQQIS</sequence>
<dbReference type="SMART" id="SM00065">
    <property type="entry name" value="GAF"/>
    <property type="match status" value="1"/>
</dbReference>
<dbReference type="InterPro" id="IPR003018">
    <property type="entry name" value="GAF"/>
</dbReference>
<dbReference type="SMART" id="SM00267">
    <property type="entry name" value="GGDEF"/>
    <property type="match status" value="1"/>
</dbReference>
<keyword evidence="4" id="KW-0808">Transferase</keyword>
<dbReference type="AlphaFoldDB" id="A0A5C5Z628"/>
<dbReference type="SUPFAM" id="SSF55781">
    <property type="entry name" value="GAF domain-like"/>
    <property type="match status" value="1"/>
</dbReference>
<dbReference type="Proteomes" id="UP000315010">
    <property type="component" value="Unassembled WGS sequence"/>
</dbReference>
<dbReference type="Pfam" id="PF00990">
    <property type="entry name" value="GGDEF"/>
    <property type="match status" value="1"/>
</dbReference>
<keyword evidence="5" id="KW-1185">Reference proteome</keyword>
<dbReference type="InterPro" id="IPR029787">
    <property type="entry name" value="Nucleotide_cyclase"/>
</dbReference>
<keyword evidence="4" id="KW-0548">Nucleotidyltransferase</keyword>
<dbReference type="PROSITE" id="PS50887">
    <property type="entry name" value="GGDEF"/>
    <property type="match status" value="1"/>
</dbReference>
<comment type="catalytic activity">
    <reaction evidence="2">
        <text>2 GTP = 3',3'-c-di-GMP + 2 diphosphate</text>
        <dbReference type="Rhea" id="RHEA:24898"/>
        <dbReference type="ChEBI" id="CHEBI:33019"/>
        <dbReference type="ChEBI" id="CHEBI:37565"/>
        <dbReference type="ChEBI" id="CHEBI:58805"/>
        <dbReference type="EC" id="2.7.7.65"/>
    </reaction>
</comment>
<dbReference type="EMBL" id="SJPJ01000001">
    <property type="protein sequence ID" value="TWT82655.1"/>
    <property type="molecule type" value="Genomic_DNA"/>
</dbReference>
<dbReference type="CDD" id="cd01949">
    <property type="entry name" value="GGDEF"/>
    <property type="match status" value="1"/>
</dbReference>
<dbReference type="PANTHER" id="PTHR45138">
    <property type="entry name" value="REGULATORY COMPONENTS OF SENSORY TRANSDUCTION SYSTEM"/>
    <property type="match status" value="1"/>
</dbReference>
<dbReference type="GO" id="GO:0052621">
    <property type="term" value="F:diguanylate cyclase activity"/>
    <property type="evidence" value="ECO:0007669"/>
    <property type="project" value="UniProtKB-EC"/>
</dbReference>
<comment type="caution">
    <text evidence="4">The sequence shown here is derived from an EMBL/GenBank/DDBJ whole genome shotgun (WGS) entry which is preliminary data.</text>
</comment>
<dbReference type="GO" id="GO:0043709">
    <property type="term" value="P:cell adhesion involved in single-species biofilm formation"/>
    <property type="evidence" value="ECO:0007669"/>
    <property type="project" value="TreeGrafter"/>
</dbReference>
<evidence type="ECO:0000256" key="2">
    <source>
        <dbReference type="ARBA" id="ARBA00034247"/>
    </source>
</evidence>
<evidence type="ECO:0000313" key="4">
    <source>
        <dbReference type="EMBL" id="TWT82655.1"/>
    </source>
</evidence>
<evidence type="ECO:0000313" key="5">
    <source>
        <dbReference type="Proteomes" id="UP000315010"/>
    </source>
</evidence>
<dbReference type="SUPFAM" id="SSF55073">
    <property type="entry name" value="Nucleotide cyclase"/>
    <property type="match status" value="1"/>
</dbReference>
<reference evidence="4 5" key="1">
    <citation type="submission" date="2019-02" db="EMBL/GenBank/DDBJ databases">
        <title>Deep-cultivation of Planctomycetes and their phenomic and genomic characterization uncovers novel biology.</title>
        <authorList>
            <person name="Wiegand S."/>
            <person name="Jogler M."/>
            <person name="Boedeker C."/>
            <person name="Pinto D."/>
            <person name="Vollmers J."/>
            <person name="Rivas-Marin E."/>
            <person name="Kohn T."/>
            <person name="Peeters S.H."/>
            <person name="Heuer A."/>
            <person name="Rast P."/>
            <person name="Oberbeckmann S."/>
            <person name="Bunk B."/>
            <person name="Jeske O."/>
            <person name="Meyerdierks A."/>
            <person name="Storesund J.E."/>
            <person name="Kallscheuer N."/>
            <person name="Luecker S."/>
            <person name="Lage O.M."/>
            <person name="Pohl T."/>
            <person name="Merkel B.J."/>
            <person name="Hornburger P."/>
            <person name="Mueller R.-W."/>
            <person name="Bruemmer F."/>
            <person name="Labrenz M."/>
            <person name="Spormann A.M."/>
            <person name="Op Den Camp H."/>
            <person name="Overmann J."/>
            <person name="Amann R."/>
            <person name="Jetten M.S.M."/>
            <person name="Mascher T."/>
            <person name="Medema M.H."/>
            <person name="Devos D.P."/>
            <person name="Kaster A.-K."/>
            <person name="Ovreas L."/>
            <person name="Rohde M."/>
            <person name="Galperin M.Y."/>
            <person name="Jogler C."/>
        </authorList>
    </citation>
    <scope>NUCLEOTIDE SEQUENCE [LARGE SCALE GENOMIC DNA]</scope>
    <source>
        <strain evidence="4 5">CA13</strain>
    </source>
</reference>
<dbReference type="PANTHER" id="PTHR45138:SF9">
    <property type="entry name" value="DIGUANYLATE CYCLASE DGCM-RELATED"/>
    <property type="match status" value="1"/>
</dbReference>
<evidence type="ECO:0000259" key="3">
    <source>
        <dbReference type="PROSITE" id="PS50887"/>
    </source>
</evidence>
<organism evidence="4 5">
    <name type="scientific">Novipirellula herctigrandis</name>
    <dbReference type="NCBI Taxonomy" id="2527986"/>
    <lineage>
        <taxon>Bacteria</taxon>
        <taxon>Pseudomonadati</taxon>
        <taxon>Planctomycetota</taxon>
        <taxon>Planctomycetia</taxon>
        <taxon>Pirellulales</taxon>
        <taxon>Pirellulaceae</taxon>
        <taxon>Novipirellula</taxon>
    </lineage>
</organism>
<proteinExistence type="predicted"/>
<dbReference type="InterPro" id="IPR000160">
    <property type="entry name" value="GGDEF_dom"/>
</dbReference>
<dbReference type="EC" id="2.7.7.65" evidence="1"/>
<accession>A0A5C5Z628</accession>
<dbReference type="Gene3D" id="3.30.70.270">
    <property type="match status" value="1"/>
</dbReference>
<dbReference type="InterPro" id="IPR050469">
    <property type="entry name" value="Diguanylate_Cyclase"/>
</dbReference>